<dbReference type="Gene3D" id="3.40.50.720">
    <property type="entry name" value="NAD(P)-binding Rossmann-like Domain"/>
    <property type="match status" value="1"/>
</dbReference>
<keyword evidence="3 9" id="KW-0808">Transferase</keyword>
<keyword evidence="4 7" id="KW-0812">Transmembrane</keyword>
<gene>
    <name evidence="9" type="ORF">J8H85_03340</name>
</gene>
<comment type="similarity">
    <text evidence="2">Belongs to the bacterial sugar transferase family.</text>
</comment>
<feature type="transmembrane region" description="Helical" evidence="7">
    <location>
        <begin position="71"/>
        <end position="90"/>
    </location>
</feature>
<keyword evidence="5 7" id="KW-1133">Transmembrane helix</keyword>
<evidence type="ECO:0000256" key="3">
    <source>
        <dbReference type="ARBA" id="ARBA00022679"/>
    </source>
</evidence>
<evidence type="ECO:0000313" key="10">
    <source>
        <dbReference type="Proteomes" id="UP000670776"/>
    </source>
</evidence>
<feature type="domain" description="Bacterial sugar transferase" evidence="8">
    <location>
        <begin position="258"/>
        <end position="442"/>
    </location>
</feature>
<dbReference type="InterPro" id="IPR017475">
    <property type="entry name" value="EPS_sugar_tfrase"/>
</dbReference>
<keyword evidence="10" id="KW-1185">Reference proteome</keyword>
<evidence type="ECO:0000259" key="8">
    <source>
        <dbReference type="Pfam" id="PF02397"/>
    </source>
</evidence>
<feature type="transmembrane region" description="Helical" evidence="7">
    <location>
        <begin position="39"/>
        <end position="59"/>
    </location>
</feature>
<reference evidence="9 10" key="1">
    <citation type="submission" date="2021-04" db="EMBL/GenBank/DDBJ databases">
        <title>Mariniflexile gromovii gen. nov., sp. nov., a gliding bacterium isolated from the sea urchin Strongylocentrotus intermedius.</title>
        <authorList>
            <person name="Ko S."/>
            <person name="Le V."/>
            <person name="Ahn C.-Y."/>
            <person name="Oh H.-M."/>
        </authorList>
    </citation>
    <scope>NUCLEOTIDE SEQUENCE [LARGE SCALE GENOMIC DNA]</scope>
    <source>
        <strain evidence="9 10">KCTC 12570</strain>
    </source>
</reference>
<dbReference type="EMBL" id="JAGJCB010000002">
    <property type="protein sequence ID" value="MBP0902853.1"/>
    <property type="molecule type" value="Genomic_DNA"/>
</dbReference>
<accession>A0ABS4BQJ0</accession>
<dbReference type="GO" id="GO:0089702">
    <property type="term" value="F:undecaprenyl-phosphate glucose phosphotransferase activity"/>
    <property type="evidence" value="ECO:0007669"/>
    <property type="project" value="UniProtKB-EC"/>
</dbReference>
<feature type="transmembrane region" description="Helical" evidence="7">
    <location>
        <begin position="12"/>
        <end position="33"/>
    </location>
</feature>
<evidence type="ECO:0000256" key="2">
    <source>
        <dbReference type="ARBA" id="ARBA00006464"/>
    </source>
</evidence>
<dbReference type="Pfam" id="PF13727">
    <property type="entry name" value="CoA_binding_3"/>
    <property type="match status" value="1"/>
</dbReference>
<keyword evidence="6 7" id="KW-0472">Membrane</keyword>
<proteinExistence type="inferred from homology"/>
<feature type="transmembrane region" description="Helical" evidence="7">
    <location>
        <begin position="102"/>
        <end position="121"/>
    </location>
</feature>
<evidence type="ECO:0000256" key="4">
    <source>
        <dbReference type="ARBA" id="ARBA00022692"/>
    </source>
</evidence>
<dbReference type="RefSeq" id="WP_209652658.1">
    <property type="nucleotide sequence ID" value="NZ_JAGJCB010000002.1"/>
</dbReference>
<dbReference type="InterPro" id="IPR017473">
    <property type="entry name" value="Undecaprenyl-P_gluc_Ptfrase"/>
</dbReference>
<dbReference type="Pfam" id="PF02397">
    <property type="entry name" value="Bac_transf"/>
    <property type="match status" value="1"/>
</dbReference>
<dbReference type="NCBIfam" id="TIGR03023">
    <property type="entry name" value="WcaJ_sugtrans"/>
    <property type="match status" value="1"/>
</dbReference>
<evidence type="ECO:0000313" key="9">
    <source>
        <dbReference type="EMBL" id="MBP0902853.1"/>
    </source>
</evidence>
<organism evidence="9 10">
    <name type="scientific">Mariniflexile gromovii</name>
    <dbReference type="NCBI Taxonomy" id="362523"/>
    <lineage>
        <taxon>Bacteria</taxon>
        <taxon>Pseudomonadati</taxon>
        <taxon>Bacteroidota</taxon>
        <taxon>Flavobacteriia</taxon>
        <taxon>Flavobacteriales</taxon>
        <taxon>Flavobacteriaceae</taxon>
        <taxon>Mariniflexile</taxon>
    </lineage>
</organism>
<dbReference type="InterPro" id="IPR003362">
    <property type="entry name" value="Bact_transf"/>
</dbReference>
<feature type="transmembrane region" description="Helical" evidence="7">
    <location>
        <begin position="263"/>
        <end position="285"/>
    </location>
</feature>
<evidence type="ECO:0000256" key="1">
    <source>
        <dbReference type="ARBA" id="ARBA00004141"/>
    </source>
</evidence>
<dbReference type="NCBIfam" id="TIGR03025">
    <property type="entry name" value="EPS_sugtrans"/>
    <property type="match status" value="1"/>
</dbReference>
<dbReference type="Proteomes" id="UP000670776">
    <property type="component" value="Unassembled WGS sequence"/>
</dbReference>
<evidence type="ECO:0000256" key="6">
    <source>
        <dbReference type="ARBA" id="ARBA00023136"/>
    </source>
</evidence>
<evidence type="ECO:0000256" key="5">
    <source>
        <dbReference type="ARBA" id="ARBA00022989"/>
    </source>
</evidence>
<evidence type="ECO:0000256" key="7">
    <source>
        <dbReference type="SAM" id="Phobius"/>
    </source>
</evidence>
<protein>
    <submittedName>
        <fullName evidence="9">Undecaprenyl-phosphate glucose phosphotransferase</fullName>
        <ecNumber evidence="9">2.7.8.31</ecNumber>
    </submittedName>
</protein>
<comment type="caution">
    <text evidence="9">The sequence shown here is derived from an EMBL/GenBank/DDBJ whole genome shotgun (WGS) entry which is preliminary data.</text>
</comment>
<dbReference type="EC" id="2.7.8.31" evidence="9"/>
<sequence>MKDKKRGYSNLVRPILHLIDLLIISIYCNYLWTDKLIDLVFILSFWLLLSVFFSFYNVYRSTKVIEIISLLFKQLLVYGLTIMSYFYIISSNIYPKQFLLSFFYFFILFAVWRIVLHFLFIKYRLITGSNFRQVIVIGSNEATKRLINFFNNNQGYGYHYQGCFTDKHENNKLGDFKDCFAFMLNNNVDEIYCSVKELSNNQISQLIFFTENNLKTIKFIPDSKYIFTKKLKFESYDFIPVLSLREIPLDVSLNRIIKRIFDIVFSLLVIVGFLSWFTPFLALVIKLESKGSVFFKQLRYGADFNLFACYKFRSMKANKDSDRLQASKNDMRVTKIGKFIRKTSIDELPQFYNVLFGNMSVVGPRPLLLSHTDDYKNKINKFMVRHAVKPGITGLAQVSGYRGNIEKDLDMQNRVRYDIFYVENWSIFLDLKIIILTILNIFKGEEKAY</sequence>
<dbReference type="PANTHER" id="PTHR30576:SF0">
    <property type="entry name" value="UNDECAPRENYL-PHOSPHATE N-ACETYLGALACTOSAMINYL 1-PHOSPHATE TRANSFERASE-RELATED"/>
    <property type="match status" value="1"/>
</dbReference>
<comment type="subcellular location">
    <subcellularLocation>
        <location evidence="1">Membrane</location>
        <topology evidence="1">Multi-pass membrane protein</topology>
    </subcellularLocation>
</comment>
<name>A0ABS4BQJ0_9FLAO</name>
<dbReference type="PANTHER" id="PTHR30576">
    <property type="entry name" value="COLANIC BIOSYNTHESIS UDP-GLUCOSE LIPID CARRIER TRANSFERASE"/>
    <property type="match status" value="1"/>
</dbReference>